<evidence type="ECO:0000313" key="2">
    <source>
        <dbReference type="EMBL" id="KRX01661.1"/>
    </source>
</evidence>
<reference evidence="2 3" key="1">
    <citation type="journal article" date="2015" name="Sci. Rep.">
        <title>Genome of the facultative scuticociliatosis pathogen Pseudocohnilembus persalinus provides insight into its virulence through horizontal gene transfer.</title>
        <authorList>
            <person name="Xiong J."/>
            <person name="Wang G."/>
            <person name="Cheng J."/>
            <person name="Tian M."/>
            <person name="Pan X."/>
            <person name="Warren A."/>
            <person name="Jiang C."/>
            <person name="Yuan D."/>
            <person name="Miao W."/>
        </authorList>
    </citation>
    <scope>NUCLEOTIDE SEQUENCE [LARGE SCALE GENOMIC DNA]</scope>
    <source>
        <strain evidence="2">36N120E</strain>
    </source>
</reference>
<gene>
    <name evidence="2" type="ORF">PPERSA_03745</name>
</gene>
<keyword evidence="3" id="KW-1185">Reference proteome</keyword>
<proteinExistence type="predicted"/>
<evidence type="ECO:0000256" key="1">
    <source>
        <dbReference type="SAM" id="MobiDB-lite"/>
    </source>
</evidence>
<comment type="caution">
    <text evidence="2">The sequence shown here is derived from an EMBL/GenBank/DDBJ whole genome shotgun (WGS) entry which is preliminary data.</text>
</comment>
<dbReference type="Proteomes" id="UP000054937">
    <property type="component" value="Unassembled WGS sequence"/>
</dbReference>
<protein>
    <submittedName>
        <fullName evidence="2">Uncharacterized protein</fullName>
    </submittedName>
</protein>
<evidence type="ECO:0000313" key="3">
    <source>
        <dbReference type="Proteomes" id="UP000054937"/>
    </source>
</evidence>
<feature type="compositionally biased region" description="Polar residues" evidence="1">
    <location>
        <begin position="51"/>
        <end position="63"/>
    </location>
</feature>
<accession>A0A0V0QHD2</accession>
<dbReference type="AlphaFoldDB" id="A0A0V0QHD2"/>
<name>A0A0V0QHD2_PSEPJ</name>
<feature type="region of interest" description="Disordered" evidence="1">
    <location>
        <begin position="1"/>
        <end position="63"/>
    </location>
</feature>
<dbReference type="InParanoid" id="A0A0V0QHD2"/>
<dbReference type="EMBL" id="LDAU01000168">
    <property type="protein sequence ID" value="KRX01661.1"/>
    <property type="molecule type" value="Genomic_DNA"/>
</dbReference>
<sequence>MLEIKSTAKSLSPLPHKTPLQNTSSSQKFSSNPKNSFTQKNLENSKKQPRNKSQNAVSKPLNYSQINYALDPNDLKASLYQKENLQKLDEKLLKYEKYAQRFQKGP</sequence>
<feature type="compositionally biased region" description="Polar residues" evidence="1">
    <location>
        <begin position="19"/>
        <end position="42"/>
    </location>
</feature>
<organism evidence="2 3">
    <name type="scientific">Pseudocohnilembus persalinus</name>
    <name type="common">Ciliate</name>
    <dbReference type="NCBI Taxonomy" id="266149"/>
    <lineage>
        <taxon>Eukaryota</taxon>
        <taxon>Sar</taxon>
        <taxon>Alveolata</taxon>
        <taxon>Ciliophora</taxon>
        <taxon>Intramacronucleata</taxon>
        <taxon>Oligohymenophorea</taxon>
        <taxon>Scuticociliatia</taxon>
        <taxon>Philasterida</taxon>
        <taxon>Pseudocohnilembidae</taxon>
        <taxon>Pseudocohnilembus</taxon>
    </lineage>
</organism>